<feature type="compositionally biased region" description="Polar residues" evidence="2">
    <location>
        <begin position="33"/>
        <end position="49"/>
    </location>
</feature>
<comment type="similarity">
    <text evidence="1">Belongs to the HSBP1 family.</text>
</comment>
<dbReference type="PANTHER" id="PTHR19424:SF0">
    <property type="entry name" value="HEAT SHOCK FACTOR BINDING PROTEIN 1"/>
    <property type="match status" value="1"/>
</dbReference>
<dbReference type="Proteomes" id="UP001465976">
    <property type="component" value="Unassembled WGS sequence"/>
</dbReference>
<accession>A0ABR3FZQ9</accession>
<evidence type="ECO:0000313" key="4">
    <source>
        <dbReference type="Proteomes" id="UP001465976"/>
    </source>
</evidence>
<dbReference type="InterPro" id="IPR009643">
    <property type="entry name" value="HS1-bd"/>
</dbReference>
<proteinExistence type="inferred from homology"/>
<keyword evidence="4" id="KW-1185">Reference proteome</keyword>
<gene>
    <name evidence="3" type="ORF">V5O48_001157</name>
</gene>
<evidence type="ECO:0000256" key="2">
    <source>
        <dbReference type="SAM" id="MobiDB-lite"/>
    </source>
</evidence>
<organism evidence="3 4">
    <name type="scientific">Marasmius crinis-equi</name>
    <dbReference type="NCBI Taxonomy" id="585013"/>
    <lineage>
        <taxon>Eukaryota</taxon>
        <taxon>Fungi</taxon>
        <taxon>Dikarya</taxon>
        <taxon>Basidiomycota</taxon>
        <taxon>Agaricomycotina</taxon>
        <taxon>Agaricomycetes</taxon>
        <taxon>Agaricomycetidae</taxon>
        <taxon>Agaricales</taxon>
        <taxon>Marasmiineae</taxon>
        <taxon>Marasmiaceae</taxon>
        <taxon>Marasmius</taxon>
    </lineage>
</organism>
<evidence type="ECO:0008006" key="5">
    <source>
        <dbReference type="Google" id="ProtNLM"/>
    </source>
</evidence>
<dbReference type="Gene3D" id="1.20.5.430">
    <property type="match status" value="1"/>
</dbReference>
<dbReference type="EMBL" id="JBAHYK010000021">
    <property type="protein sequence ID" value="KAL0580865.1"/>
    <property type="molecule type" value="Genomic_DNA"/>
</dbReference>
<feature type="region of interest" description="Disordered" evidence="2">
    <location>
        <begin position="1"/>
        <end position="49"/>
    </location>
</feature>
<evidence type="ECO:0000313" key="3">
    <source>
        <dbReference type="EMBL" id="KAL0580865.1"/>
    </source>
</evidence>
<sequence>MASSAQPLKVNPVTPAKSPDSDLSEKTPLARRPSSNTKSSNVGPVNNISSPHELTAFVETLLEQLDTKFDEMSNQILDRMTQMSTRVDALEASIQDIISGDIPQSPTATPSALR</sequence>
<evidence type="ECO:0000256" key="1">
    <source>
        <dbReference type="ARBA" id="ARBA00006349"/>
    </source>
</evidence>
<name>A0ABR3FZQ9_9AGAR</name>
<protein>
    <recommendedName>
        <fullName evidence="5">Heat shock factor-binding protein 1</fullName>
    </recommendedName>
</protein>
<comment type="caution">
    <text evidence="3">The sequence shown here is derived from an EMBL/GenBank/DDBJ whole genome shotgun (WGS) entry which is preliminary data.</text>
</comment>
<dbReference type="PANTHER" id="PTHR19424">
    <property type="entry name" value="HEAT SHOCK FACTOR BINDING PROTEIN 1"/>
    <property type="match status" value="1"/>
</dbReference>
<reference evidence="3 4" key="1">
    <citation type="submission" date="2024-02" db="EMBL/GenBank/DDBJ databases">
        <title>A draft genome for the cacao thread blight pathogen Marasmius crinis-equi.</title>
        <authorList>
            <person name="Cohen S.P."/>
            <person name="Baruah I.K."/>
            <person name="Amoako-Attah I."/>
            <person name="Bukari Y."/>
            <person name="Meinhardt L.W."/>
            <person name="Bailey B.A."/>
        </authorList>
    </citation>
    <scope>NUCLEOTIDE SEQUENCE [LARGE SCALE GENOMIC DNA]</scope>
    <source>
        <strain evidence="3 4">GH-76</strain>
    </source>
</reference>
<dbReference type="Pfam" id="PF06825">
    <property type="entry name" value="HSBP1"/>
    <property type="match status" value="1"/>
</dbReference>